<dbReference type="InterPro" id="IPR000772">
    <property type="entry name" value="Ricin_B_lectin"/>
</dbReference>
<dbReference type="Proteomes" id="UP000548476">
    <property type="component" value="Unassembled WGS sequence"/>
</dbReference>
<protein>
    <recommendedName>
        <fullName evidence="3">Ricin B lectin domain-containing protein</fullName>
    </recommendedName>
</protein>
<dbReference type="SUPFAM" id="SSF50370">
    <property type="entry name" value="Ricin B-like lectins"/>
    <property type="match status" value="1"/>
</dbReference>
<proteinExistence type="predicted"/>
<dbReference type="Pfam" id="PF13365">
    <property type="entry name" value="Trypsin_2"/>
    <property type="match status" value="1"/>
</dbReference>
<dbReference type="PROSITE" id="PS50231">
    <property type="entry name" value="RICIN_B_LECTIN"/>
    <property type="match status" value="1"/>
</dbReference>
<dbReference type="CDD" id="cd00161">
    <property type="entry name" value="beta-trefoil_Ricin-like"/>
    <property type="match status" value="1"/>
</dbReference>
<feature type="compositionally biased region" description="Basic and acidic residues" evidence="1">
    <location>
        <begin position="282"/>
        <end position="291"/>
    </location>
</feature>
<keyword evidence="2" id="KW-0812">Transmembrane</keyword>
<comment type="caution">
    <text evidence="4">The sequence shown here is derived from an EMBL/GenBank/DDBJ whole genome shotgun (WGS) entry which is preliminary data.</text>
</comment>
<feature type="domain" description="Ricin B lectin" evidence="3">
    <location>
        <begin position="343"/>
        <end position="430"/>
    </location>
</feature>
<name>A0A841FSB6_9ACTN</name>
<gene>
    <name evidence="4" type="ORF">HNR73_005581</name>
</gene>
<evidence type="ECO:0000256" key="1">
    <source>
        <dbReference type="SAM" id="MobiDB-lite"/>
    </source>
</evidence>
<dbReference type="InterPro" id="IPR009003">
    <property type="entry name" value="Peptidase_S1_PA"/>
</dbReference>
<keyword evidence="2" id="KW-1133">Transmembrane helix</keyword>
<keyword evidence="2" id="KW-0472">Membrane</keyword>
<reference evidence="4 5" key="1">
    <citation type="submission" date="2020-08" db="EMBL/GenBank/DDBJ databases">
        <title>Genomic Encyclopedia of Type Strains, Phase IV (KMG-IV): sequencing the most valuable type-strain genomes for metagenomic binning, comparative biology and taxonomic classification.</title>
        <authorList>
            <person name="Goeker M."/>
        </authorList>
    </citation>
    <scope>NUCLEOTIDE SEQUENCE [LARGE SCALE GENOMIC DNA]</scope>
    <source>
        <strain evidence="4 5">YIM 65646</strain>
    </source>
</reference>
<dbReference type="RefSeq" id="WP_184790515.1">
    <property type="nucleotide sequence ID" value="NZ_BONT01000054.1"/>
</dbReference>
<keyword evidence="5" id="KW-1185">Reference proteome</keyword>
<dbReference type="Pfam" id="PF14200">
    <property type="entry name" value="RicinB_lectin_2"/>
    <property type="match status" value="1"/>
</dbReference>
<dbReference type="InterPro" id="IPR035992">
    <property type="entry name" value="Ricin_B-like_lectins"/>
</dbReference>
<dbReference type="AlphaFoldDB" id="A0A841FSB6"/>
<feature type="transmembrane region" description="Helical" evidence="2">
    <location>
        <begin position="216"/>
        <end position="237"/>
    </location>
</feature>
<evidence type="ECO:0000256" key="2">
    <source>
        <dbReference type="SAM" id="Phobius"/>
    </source>
</evidence>
<evidence type="ECO:0000313" key="5">
    <source>
        <dbReference type="Proteomes" id="UP000548476"/>
    </source>
</evidence>
<evidence type="ECO:0000259" key="3">
    <source>
        <dbReference type="Pfam" id="PF14200"/>
    </source>
</evidence>
<dbReference type="EMBL" id="JACHGT010000013">
    <property type="protein sequence ID" value="MBB6037703.1"/>
    <property type="molecule type" value="Genomic_DNA"/>
</dbReference>
<accession>A0A841FSB6</accession>
<organism evidence="4 5">
    <name type="scientific">Phytomonospora endophytica</name>
    <dbReference type="NCBI Taxonomy" id="714109"/>
    <lineage>
        <taxon>Bacteria</taxon>
        <taxon>Bacillati</taxon>
        <taxon>Actinomycetota</taxon>
        <taxon>Actinomycetes</taxon>
        <taxon>Micromonosporales</taxon>
        <taxon>Micromonosporaceae</taxon>
        <taxon>Phytomonospora</taxon>
    </lineage>
</organism>
<feature type="compositionally biased region" description="Low complexity" evidence="1">
    <location>
        <begin position="265"/>
        <end position="281"/>
    </location>
</feature>
<feature type="region of interest" description="Disordered" evidence="1">
    <location>
        <begin position="242"/>
        <end position="300"/>
    </location>
</feature>
<dbReference type="Gene3D" id="2.80.10.50">
    <property type="match status" value="1"/>
</dbReference>
<sequence>MDGRRAGLAVVVDERSITCAHVVNTALGRSRKDATEPDGQVALRFPFVEGAEVEAEVSVWGPGRDWAAASDFAVLSPLSPLPEGLAPASFMAIKSGATVRICGPSADHGASLDFVSGTIAGQRRLGIWQLHQRKGPFRAEPGYSGGPVVLHGTNEVVGLTRATRGGDSTEPADVEVLDLAGPLEAMDIALTPFRQREQPKPPDEVLRQPARRSRMWAVLGLVVLLLAATGGLGWQLLSANGSDDASGNVPGPSGSDPASTSLGEPSSSKSSKPVAPPTTTSTKKEAPKDEPPPEPEPVPSQWVLWASSQSGMCIGVENGTQDDEASVVQSGIETQTHCSWEHEKWAFVSGYGSDGSWHKIVNRNSGKCLDTYQGGTNLAAEIVQNTCTDSGGSQLWHVTYDSTNNGWMYYRYIENQKSGYCVDNRSDNTDELALWQAICHESALAQLFRLRGA</sequence>
<evidence type="ECO:0000313" key="4">
    <source>
        <dbReference type="EMBL" id="MBB6037703.1"/>
    </source>
</evidence>
<dbReference type="SUPFAM" id="SSF50494">
    <property type="entry name" value="Trypsin-like serine proteases"/>
    <property type="match status" value="1"/>
</dbReference>